<protein>
    <submittedName>
        <fullName evidence="2">Uncharacterized protein</fullName>
    </submittedName>
</protein>
<organism evidence="2 3">
    <name type="scientific">Bacillus cereus</name>
    <dbReference type="NCBI Taxonomy" id="1396"/>
    <lineage>
        <taxon>Bacteria</taxon>
        <taxon>Bacillati</taxon>
        <taxon>Bacillota</taxon>
        <taxon>Bacilli</taxon>
        <taxon>Bacillales</taxon>
        <taxon>Bacillaceae</taxon>
        <taxon>Bacillus</taxon>
        <taxon>Bacillus cereus group</taxon>
    </lineage>
</organism>
<accession>A0AA44Q6K3</accession>
<dbReference type="RefSeq" id="WP_098523671.1">
    <property type="nucleotide sequence ID" value="NZ_NUYJ01000124.1"/>
</dbReference>
<dbReference type="AlphaFoldDB" id="A0AA44Q6K3"/>
<sequence>MNVGRAQHQVSIDTEIDIQNAILSYDSTERIAYFFILGGILFWGTMNFLVLMYCIKNQYANTE</sequence>
<keyword evidence="1" id="KW-1133">Transmembrane helix</keyword>
<keyword evidence="1" id="KW-0812">Transmembrane</keyword>
<dbReference type="EMBL" id="NVBO01000295">
    <property type="protein sequence ID" value="PFR90757.1"/>
    <property type="molecule type" value="Genomic_DNA"/>
</dbReference>
<name>A0AA44Q6K3_BACCE</name>
<evidence type="ECO:0000313" key="2">
    <source>
        <dbReference type="EMBL" id="PFR90757.1"/>
    </source>
</evidence>
<evidence type="ECO:0000256" key="1">
    <source>
        <dbReference type="SAM" id="Phobius"/>
    </source>
</evidence>
<keyword evidence="1" id="KW-0472">Membrane</keyword>
<gene>
    <name evidence="2" type="ORF">COK38_23335</name>
</gene>
<evidence type="ECO:0000313" key="3">
    <source>
        <dbReference type="Proteomes" id="UP000226357"/>
    </source>
</evidence>
<comment type="caution">
    <text evidence="2">The sequence shown here is derived from an EMBL/GenBank/DDBJ whole genome shotgun (WGS) entry which is preliminary data.</text>
</comment>
<feature type="transmembrane region" description="Helical" evidence="1">
    <location>
        <begin position="31"/>
        <end position="55"/>
    </location>
</feature>
<reference evidence="2 3" key="1">
    <citation type="submission" date="2017-09" db="EMBL/GenBank/DDBJ databases">
        <title>Large-scale bioinformatics analysis of Bacillus genomes uncovers conserved roles of natural products in bacterial physiology.</title>
        <authorList>
            <consortium name="Agbiome Team Llc"/>
            <person name="Bleich R.M."/>
            <person name="Grubbs K.J."/>
            <person name="Santa Maria K.C."/>
            <person name="Allen S.E."/>
            <person name="Farag S."/>
            <person name="Shank E.A."/>
            <person name="Bowers A."/>
        </authorList>
    </citation>
    <scope>NUCLEOTIDE SEQUENCE [LARGE SCALE GENOMIC DNA]</scope>
    <source>
        <strain evidence="2 3">AFS067272</strain>
    </source>
</reference>
<proteinExistence type="predicted"/>
<dbReference type="Proteomes" id="UP000226357">
    <property type="component" value="Unassembled WGS sequence"/>
</dbReference>